<dbReference type="Proteomes" id="UP001295423">
    <property type="component" value="Unassembled WGS sequence"/>
</dbReference>
<sequence length="1137" mass="128333">MRGLRASAPAFVPQIDPESYWSKNGDSKNTDSSKRTNHLKQKLDDNSRARRQTGRGRGTRKGKDTKIAVQNEDESRGSLSIESNQKGGNRRKRRNKRNRLGQKRKSTREQSSLHHRSYPDIPANPLQSENVFPSLGNAVHESKTSSVWKLTSSNHLIFQPFDEAPNNTENNVDEFERLGLQRLSSSQMNESISTSNETKRNPMHSQFSEPMLATDLEESTVNEGEENLEANQLPSEKQKWNMNRLRDRWWRALAMQRLHRKLMDELKQQFADQCRETEDDCETSDSDSGCYLEPVELSSMNQPKSREPSVPSTIVNEINKQDLGGSFSSPTEAVLNAIRMNDETVLHAILHQSKPSDHSADEMDNRFRSIAQEALFACLEQDKPHLLRTILRYTSTSSYTRLMKKHEATESQVSHLMIASELGHSQCIAVLLSEEERHKCSLPSRDMDGNNVFHYCCRGRGDEASLRTLLKELSNGTKWKQQVLSKLLLLRNKEGKTSLHVACEKGREDFVSTFLSLCTNSLLSKMLSITDVYDQTPLLAAVASNSTDVVTCLIMWRGNNNRNLWKKASQIPCGNTQPSSRLVENRQESGSPPCALLWAAKTGVINMIHVLLQFSSVSGSDYRVTEALAAVIQSKASDEDKSESARILILAGGNAFAGSIQMPSDSASSTTPIGVASSYGSARILQTLVQVGREELKAKQELRRRDPKLQQQPESFFRGIETAENSQMKSALTNALIESLFYGWQYQETNLSVQHLSSAVALYKLGAQLGYSDVERLWKSMQCKSIQLDARSTDVNMSRCFATSYLHHNLEMNSKPTKVSDIDRSMLSGHSMLLSGFEWLIDQLGRFGCNCAWMARRSNVDIKTENNWHGDDKVFLVIRGGEKFLVHASIVSLKSEKLASAIRFASMNDDPDDTERIPEVFVDIDGRMLRYMLQHIYHGSVFAGWPSNEDEIFRDLLDLMVVAEEALCPSLLQECEMRLLSSNPTRCFCWSCSKAVRSSLLNYWQAAECMYLTEGFGLLVTGSRALDVLAITEFVSGFELEYSIRIAPIPYPNTRYIPASEAWGKFDETWKTARAIRLLKDQATMIILLRFRTVIESVSFQESVQYNADPTSSLNLLSHQRLLLQTCLEELPQSFML</sequence>
<evidence type="ECO:0000313" key="3">
    <source>
        <dbReference type="EMBL" id="CAJ1945655.1"/>
    </source>
</evidence>
<dbReference type="PANTHER" id="PTHR24184">
    <property type="entry name" value="SI:CH211-189E2.2"/>
    <property type="match status" value="1"/>
</dbReference>
<dbReference type="SUPFAM" id="SSF48403">
    <property type="entry name" value="Ankyrin repeat"/>
    <property type="match status" value="1"/>
</dbReference>
<keyword evidence="4" id="KW-1185">Reference proteome</keyword>
<protein>
    <recommendedName>
        <fullName evidence="2">BTB domain-containing protein</fullName>
    </recommendedName>
</protein>
<organism evidence="3 4">
    <name type="scientific">Cylindrotheca closterium</name>
    <dbReference type="NCBI Taxonomy" id="2856"/>
    <lineage>
        <taxon>Eukaryota</taxon>
        <taxon>Sar</taxon>
        <taxon>Stramenopiles</taxon>
        <taxon>Ochrophyta</taxon>
        <taxon>Bacillariophyta</taxon>
        <taxon>Bacillariophyceae</taxon>
        <taxon>Bacillariophycidae</taxon>
        <taxon>Bacillariales</taxon>
        <taxon>Bacillariaceae</taxon>
        <taxon>Cylindrotheca</taxon>
    </lineage>
</organism>
<dbReference type="Gene3D" id="1.25.40.20">
    <property type="entry name" value="Ankyrin repeat-containing domain"/>
    <property type="match status" value="1"/>
</dbReference>
<reference evidence="3" key="1">
    <citation type="submission" date="2023-08" db="EMBL/GenBank/DDBJ databases">
        <authorList>
            <person name="Audoor S."/>
            <person name="Bilcke G."/>
        </authorList>
    </citation>
    <scope>NUCLEOTIDE SEQUENCE</scope>
</reference>
<feature type="region of interest" description="Disordered" evidence="1">
    <location>
        <begin position="1"/>
        <end position="125"/>
    </location>
</feature>
<dbReference type="InterPro" id="IPR011333">
    <property type="entry name" value="SKP1/BTB/POZ_sf"/>
</dbReference>
<evidence type="ECO:0000256" key="1">
    <source>
        <dbReference type="SAM" id="MobiDB-lite"/>
    </source>
</evidence>
<accession>A0AAD2FMG2</accession>
<feature type="compositionally biased region" description="Polar residues" evidence="1">
    <location>
        <begin position="185"/>
        <end position="196"/>
    </location>
</feature>
<dbReference type="PANTHER" id="PTHR24184:SF11">
    <property type="entry name" value="ANKYRIN REPEAT AND SOCS BOX CONTAINING 3"/>
    <property type="match status" value="1"/>
</dbReference>
<name>A0AAD2FMG2_9STRA</name>
<comment type="caution">
    <text evidence="3">The sequence shown here is derived from an EMBL/GenBank/DDBJ whole genome shotgun (WGS) entry which is preliminary data.</text>
</comment>
<feature type="region of interest" description="Disordered" evidence="1">
    <location>
        <begin position="185"/>
        <end position="205"/>
    </location>
</feature>
<dbReference type="InterPro" id="IPR002110">
    <property type="entry name" value="Ankyrin_rpt"/>
</dbReference>
<evidence type="ECO:0000313" key="4">
    <source>
        <dbReference type="Proteomes" id="UP001295423"/>
    </source>
</evidence>
<evidence type="ECO:0000259" key="2">
    <source>
        <dbReference type="PROSITE" id="PS50097"/>
    </source>
</evidence>
<feature type="compositionally biased region" description="Basic residues" evidence="1">
    <location>
        <begin position="88"/>
        <end position="106"/>
    </location>
</feature>
<dbReference type="InterPro" id="IPR000210">
    <property type="entry name" value="BTB/POZ_dom"/>
</dbReference>
<feature type="domain" description="BTB" evidence="2">
    <location>
        <begin position="872"/>
        <end position="941"/>
    </location>
</feature>
<dbReference type="PROSITE" id="PS50097">
    <property type="entry name" value="BTB"/>
    <property type="match status" value="1"/>
</dbReference>
<dbReference type="AlphaFoldDB" id="A0AAD2FMG2"/>
<dbReference type="InterPro" id="IPR036770">
    <property type="entry name" value="Ankyrin_rpt-contain_sf"/>
</dbReference>
<dbReference type="Gene3D" id="3.30.710.10">
    <property type="entry name" value="Potassium Channel Kv1.1, Chain A"/>
    <property type="match status" value="1"/>
</dbReference>
<feature type="compositionally biased region" description="Basic residues" evidence="1">
    <location>
        <begin position="49"/>
        <end position="60"/>
    </location>
</feature>
<gene>
    <name evidence="3" type="ORF">CYCCA115_LOCUS9800</name>
</gene>
<proteinExistence type="predicted"/>
<feature type="compositionally biased region" description="Basic and acidic residues" evidence="1">
    <location>
        <begin position="25"/>
        <end position="34"/>
    </location>
</feature>
<dbReference type="SMART" id="SM00248">
    <property type="entry name" value="ANK"/>
    <property type="match status" value="5"/>
</dbReference>
<dbReference type="EMBL" id="CAKOGP040001446">
    <property type="protein sequence ID" value="CAJ1945655.1"/>
    <property type="molecule type" value="Genomic_DNA"/>
</dbReference>